<sequence>MTTEPGAAVNEVLRTTEPAFRVGDSVLMCDRWWGGGGGGTVDIATFGITNVHPHMRWQSIASAQGGLCAGIAVDSWFYGLMVERFGEAFIQAELKHKGPRSFFMRDFEEVKRAFGPHSGEPRGLRLNLDPDLLPAHAHQYYGDREVYLTHEDLRKCFEQVANAIADLIETQLTVARQQCGAVINRIVLVEGFSQSPYIRTVINNKFHHSPMLAVTSPTTAQEAVVRGRVHIGMLVRALQREVYSIRAPSWCSSP</sequence>
<name>A0ABR4IPS4_9EURO</name>
<comment type="caution">
    <text evidence="1">The sequence shown here is derived from an EMBL/GenBank/DDBJ whole genome shotgun (WGS) entry which is preliminary data.</text>
</comment>
<dbReference type="Gene3D" id="3.30.420.40">
    <property type="match status" value="1"/>
</dbReference>
<evidence type="ECO:0000313" key="2">
    <source>
        <dbReference type="Proteomes" id="UP001610335"/>
    </source>
</evidence>
<dbReference type="SUPFAM" id="SSF53067">
    <property type="entry name" value="Actin-like ATPase domain"/>
    <property type="match status" value="1"/>
</dbReference>
<evidence type="ECO:0008006" key="3">
    <source>
        <dbReference type="Google" id="ProtNLM"/>
    </source>
</evidence>
<dbReference type="EMBL" id="JBFXLS010000015">
    <property type="protein sequence ID" value="KAL2829764.1"/>
    <property type="molecule type" value="Genomic_DNA"/>
</dbReference>
<dbReference type="PANTHER" id="PTHR14187:SF5">
    <property type="entry name" value="HEAT SHOCK 70 KDA PROTEIN 12A"/>
    <property type="match status" value="1"/>
</dbReference>
<dbReference type="InterPro" id="IPR043129">
    <property type="entry name" value="ATPase_NBD"/>
</dbReference>
<keyword evidence="2" id="KW-1185">Reference proteome</keyword>
<accession>A0ABR4IPS4</accession>
<dbReference type="PANTHER" id="PTHR14187">
    <property type="entry name" value="ALPHA KINASE/ELONGATION FACTOR 2 KINASE"/>
    <property type="match status" value="1"/>
</dbReference>
<organism evidence="1 2">
    <name type="scientific">Aspergillus cavernicola</name>
    <dbReference type="NCBI Taxonomy" id="176166"/>
    <lineage>
        <taxon>Eukaryota</taxon>
        <taxon>Fungi</taxon>
        <taxon>Dikarya</taxon>
        <taxon>Ascomycota</taxon>
        <taxon>Pezizomycotina</taxon>
        <taxon>Eurotiomycetes</taxon>
        <taxon>Eurotiomycetidae</taxon>
        <taxon>Eurotiales</taxon>
        <taxon>Aspergillaceae</taxon>
        <taxon>Aspergillus</taxon>
        <taxon>Aspergillus subgen. Nidulantes</taxon>
    </lineage>
</organism>
<dbReference type="Gene3D" id="3.90.640.10">
    <property type="entry name" value="Actin, Chain A, domain 4"/>
    <property type="match status" value="1"/>
</dbReference>
<evidence type="ECO:0000313" key="1">
    <source>
        <dbReference type="EMBL" id="KAL2829764.1"/>
    </source>
</evidence>
<dbReference type="Proteomes" id="UP001610335">
    <property type="component" value="Unassembled WGS sequence"/>
</dbReference>
<dbReference type="CDD" id="cd10170">
    <property type="entry name" value="ASKHA_NBD_HSP70"/>
    <property type="match status" value="1"/>
</dbReference>
<protein>
    <recommendedName>
        <fullName evidence="3">Carbohydrate kinase FGGY C-terminal domain-containing protein</fullName>
    </recommendedName>
</protein>
<reference evidence="1 2" key="1">
    <citation type="submission" date="2024-07" db="EMBL/GenBank/DDBJ databases">
        <title>Section-level genome sequencing and comparative genomics of Aspergillus sections Usti and Cavernicolus.</title>
        <authorList>
            <consortium name="Lawrence Berkeley National Laboratory"/>
            <person name="Nybo J.L."/>
            <person name="Vesth T.C."/>
            <person name="Theobald S."/>
            <person name="Frisvad J.C."/>
            <person name="Larsen T.O."/>
            <person name="Kjaerboelling I."/>
            <person name="Rothschild-Mancinelli K."/>
            <person name="Lyhne E.K."/>
            <person name="Kogle M.E."/>
            <person name="Barry K."/>
            <person name="Clum A."/>
            <person name="Na H."/>
            <person name="Ledsgaard L."/>
            <person name="Lin J."/>
            <person name="Lipzen A."/>
            <person name="Kuo A."/>
            <person name="Riley R."/>
            <person name="Mondo S."/>
            <person name="LaButti K."/>
            <person name="Haridas S."/>
            <person name="Pangalinan J."/>
            <person name="Salamov A.A."/>
            <person name="Simmons B.A."/>
            <person name="Magnuson J.K."/>
            <person name="Chen J."/>
            <person name="Drula E."/>
            <person name="Henrissat B."/>
            <person name="Wiebenga A."/>
            <person name="Lubbers R.J."/>
            <person name="Gomes A.C."/>
            <person name="Makela M.R."/>
            <person name="Stajich J."/>
            <person name="Grigoriev I.V."/>
            <person name="Mortensen U.H."/>
            <person name="De vries R.P."/>
            <person name="Baker S.E."/>
            <person name="Andersen M.R."/>
        </authorList>
    </citation>
    <scope>NUCLEOTIDE SEQUENCE [LARGE SCALE GENOMIC DNA]</scope>
    <source>
        <strain evidence="1 2">CBS 600.67</strain>
    </source>
</reference>
<gene>
    <name evidence="1" type="ORF">BDW59DRAFT_158937</name>
</gene>
<proteinExistence type="predicted"/>